<dbReference type="SUPFAM" id="SSF51445">
    <property type="entry name" value="(Trans)glycosidases"/>
    <property type="match status" value="1"/>
</dbReference>
<reference evidence="15 16" key="2">
    <citation type="submission" date="2018-10" db="EMBL/GenBank/DDBJ databases">
        <authorList>
            <consortium name="Pathogen Informatics"/>
        </authorList>
    </citation>
    <scope>NUCLEOTIDE SEQUENCE [LARGE SCALE GENOMIC DNA]</scope>
</reference>
<dbReference type="GO" id="GO:0016241">
    <property type="term" value="P:regulation of macroautophagy"/>
    <property type="evidence" value="ECO:0007669"/>
    <property type="project" value="UniProtKB-ARBA"/>
</dbReference>
<accession>A0A0N4V3Q4</accession>
<keyword evidence="8 12" id="KW-0746">Sphingolipid metabolism</keyword>
<feature type="chain" id="PRO_5043122661" description="Glucosylceramidase" evidence="13">
    <location>
        <begin position="26"/>
        <end position="519"/>
    </location>
</feature>
<comment type="catalytic activity">
    <reaction evidence="10">
        <text>a beta-D-glucosylceramide + H2O = an N-acyl-sphingoid base + D-glucose</text>
        <dbReference type="Rhea" id="RHEA:81447"/>
        <dbReference type="ChEBI" id="CHEBI:4167"/>
        <dbReference type="ChEBI" id="CHEBI:15377"/>
        <dbReference type="ChEBI" id="CHEBI:83264"/>
        <dbReference type="ChEBI" id="CHEBI:83273"/>
    </reaction>
    <physiologicalReaction direction="left-to-right" evidence="10">
        <dbReference type="Rhea" id="RHEA:81448"/>
    </physiologicalReaction>
</comment>
<comment type="pathway">
    <text evidence="3">Sphingolipid metabolism.</text>
</comment>
<dbReference type="GO" id="GO:0051246">
    <property type="term" value="P:regulation of protein metabolic process"/>
    <property type="evidence" value="ECO:0007669"/>
    <property type="project" value="UniProtKB-ARBA"/>
</dbReference>
<evidence type="ECO:0000256" key="4">
    <source>
        <dbReference type="ARBA" id="ARBA00005382"/>
    </source>
</evidence>
<keyword evidence="7 12" id="KW-0378">Hydrolase</keyword>
<dbReference type="GO" id="GO:0010605">
    <property type="term" value="P:negative regulation of macromolecule metabolic process"/>
    <property type="evidence" value="ECO:0007669"/>
    <property type="project" value="UniProtKB-ARBA"/>
</dbReference>
<evidence type="ECO:0000256" key="6">
    <source>
        <dbReference type="ARBA" id="ARBA00022729"/>
    </source>
</evidence>
<comment type="catalytic activity">
    <reaction evidence="1">
        <text>a beta-D-glucosyl-(1&lt;-&gt;1')-N-acylsphing-4-enine + H2O = an N-acylsphing-4-enine + D-glucose</text>
        <dbReference type="Rhea" id="RHEA:13269"/>
        <dbReference type="ChEBI" id="CHEBI:4167"/>
        <dbReference type="ChEBI" id="CHEBI:15377"/>
        <dbReference type="ChEBI" id="CHEBI:22801"/>
        <dbReference type="ChEBI" id="CHEBI:52639"/>
        <dbReference type="EC" id="3.2.1.45"/>
    </reaction>
    <physiologicalReaction direction="left-to-right" evidence="1">
        <dbReference type="Rhea" id="RHEA:13270"/>
    </physiologicalReaction>
</comment>
<dbReference type="PANTHER" id="PTHR11069">
    <property type="entry name" value="GLUCOSYLCERAMIDASE"/>
    <property type="match status" value="1"/>
</dbReference>
<proteinExistence type="inferred from homology"/>
<evidence type="ECO:0000256" key="7">
    <source>
        <dbReference type="ARBA" id="ARBA00022801"/>
    </source>
</evidence>
<dbReference type="Pfam" id="PF02055">
    <property type="entry name" value="Glyco_hydro_30"/>
    <property type="match status" value="1"/>
</dbReference>
<evidence type="ECO:0000256" key="11">
    <source>
        <dbReference type="ARBA" id="ARBA00051345"/>
    </source>
</evidence>
<dbReference type="FunFam" id="3.20.20.80:FF:000030">
    <property type="entry name" value="Lysosomal acid glucosylceramidase"/>
    <property type="match status" value="1"/>
</dbReference>
<evidence type="ECO:0000313" key="16">
    <source>
        <dbReference type="Proteomes" id="UP000274131"/>
    </source>
</evidence>
<evidence type="ECO:0000256" key="8">
    <source>
        <dbReference type="ARBA" id="ARBA00022919"/>
    </source>
</evidence>
<dbReference type="PANTHER" id="PTHR11069:SF23">
    <property type="entry name" value="LYSOSOMAL ACID GLUCOSYLCERAMIDASE"/>
    <property type="match status" value="1"/>
</dbReference>
<evidence type="ECO:0000256" key="2">
    <source>
        <dbReference type="ARBA" id="ARBA00004760"/>
    </source>
</evidence>
<dbReference type="PRINTS" id="PR00843">
    <property type="entry name" value="GLHYDRLASE30"/>
</dbReference>
<evidence type="ECO:0000313" key="17">
    <source>
        <dbReference type="WBParaSite" id="EVEC_0000469701-mRNA-1"/>
    </source>
</evidence>
<dbReference type="GO" id="GO:0007040">
    <property type="term" value="P:lysosome organization"/>
    <property type="evidence" value="ECO:0007669"/>
    <property type="project" value="UniProtKB-ARBA"/>
</dbReference>
<dbReference type="GO" id="GO:0042391">
    <property type="term" value="P:regulation of membrane potential"/>
    <property type="evidence" value="ECO:0007669"/>
    <property type="project" value="UniProtKB-ARBA"/>
</dbReference>
<evidence type="ECO:0000256" key="3">
    <source>
        <dbReference type="ARBA" id="ARBA00004991"/>
    </source>
</evidence>
<dbReference type="InterPro" id="IPR033453">
    <property type="entry name" value="Glyco_hydro_30_TIM-barrel"/>
</dbReference>
<evidence type="ECO:0000313" key="15">
    <source>
        <dbReference type="EMBL" id="VDD89654.1"/>
    </source>
</evidence>
<evidence type="ECO:0000256" key="5">
    <source>
        <dbReference type="ARBA" id="ARBA00012658"/>
    </source>
</evidence>
<dbReference type="Proteomes" id="UP000274131">
    <property type="component" value="Unassembled WGS sequence"/>
</dbReference>
<dbReference type="GO" id="GO:0032006">
    <property type="term" value="P:regulation of TOR signaling"/>
    <property type="evidence" value="ECO:0007669"/>
    <property type="project" value="UniProtKB-ARBA"/>
</dbReference>
<dbReference type="GO" id="GO:0006680">
    <property type="term" value="P:glucosylceramide catabolic process"/>
    <property type="evidence" value="ECO:0007669"/>
    <property type="project" value="TreeGrafter"/>
</dbReference>
<keyword evidence="6 13" id="KW-0732">Signal</keyword>
<dbReference type="GO" id="GO:0005102">
    <property type="term" value="F:signaling receptor binding"/>
    <property type="evidence" value="ECO:0007669"/>
    <property type="project" value="UniProtKB-ARBA"/>
</dbReference>
<comment type="pathway">
    <text evidence="2">Lipid metabolism; sphingolipid metabolism.</text>
</comment>
<comment type="similarity">
    <text evidence="4 12">Belongs to the glycosyl hydrolase 30 family.</text>
</comment>
<organism evidence="17">
    <name type="scientific">Enterobius vermicularis</name>
    <name type="common">Human pinworm</name>
    <dbReference type="NCBI Taxonomy" id="51028"/>
    <lineage>
        <taxon>Eukaryota</taxon>
        <taxon>Metazoa</taxon>
        <taxon>Ecdysozoa</taxon>
        <taxon>Nematoda</taxon>
        <taxon>Chromadorea</taxon>
        <taxon>Rhabditida</taxon>
        <taxon>Spirurina</taxon>
        <taxon>Oxyuridomorpha</taxon>
        <taxon>Oxyuroidea</taxon>
        <taxon>Oxyuridae</taxon>
        <taxon>Enterobius</taxon>
    </lineage>
</organism>
<dbReference type="GO" id="GO:0030163">
    <property type="term" value="P:protein catabolic process"/>
    <property type="evidence" value="ECO:0007669"/>
    <property type="project" value="UniProtKB-ARBA"/>
</dbReference>
<evidence type="ECO:0000256" key="9">
    <source>
        <dbReference type="ARBA" id="ARBA00023098"/>
    </source>
</evidence>
<gene>
    <name evidence="15" type="ORF">EVEC_LOCUS4405</name>
</gene>
<evidence type="ECO:0000256" key="12">
    <source>
        <dbReference type="RuleBase" id="RU361188"/>
    </source>
</evidence>
<dbReference type="GO" id="GO:0006914">
    <property type="term" value="P:autophagy"/>
    <property type="evidence" value="ECO:0007669"/>
    <property type="project" value="UniProtKB-ARBA"/>
</dbReference>
<dbReference type="GO" id="GO:0016758">
    <property type="term" value="F:hexosyltransferase activity"/>
    <property type="evidence" value="ECO:0007669"/>
    <property type="project" value="UniProtKB-ARBA"/>
</dbReference>
<dbReference type="GO" id="GO:0006066">
    <property type="term" value="P:alcohol metabolic process"/>
    <property type="evidence" value="ECO:0007669"/>
    <property type="project" value="UniProtKB-ARBA"/>
</dbReference>
<dbReference type="GO" id="GO:0005764">
    <property type="term" value="C:lysosome"/>
    <property type="evidence" value="ECO:0007669"/>
    <property type="project" value="UniProtKB-ARBA"/>
</dbReference>
<feature type="domain" description="Glycosyl hydrolase family 30 TIM-barrel" evidence="14">
    <location>
        <begin position="92"/>
        <end position="447"/>
    </location>
</feature>
<dbReference type="InterPro" id="IPR001139">
    <property type="entry name" value="Glyco_hydro_30"/>
</dbReference>
<reference evidence="17" key="1">
    <citation type="submission" date="2017-02" db="UniProtKB">
        <authorList>
            <consortium name="WormBaseParasite"/>
        </authorList>
    </citation>
    <scope>IDENTIFICATION</scope>
</reference>
<keyword evidence="16" id="KW-1185">Reference proteome</keyword>
<feature type="signal peptide" evidence="13">
    <location>
        <begin position="1"/>
        <end position="25"/>
    </location>
</feature>
<name>A0A0N4V3Q4_ENTVE</name>
<dbReference type="Gene3D" id="3.20.20.80">
    <property type="entry name" value="Glycosidases"/>
    <property type="match status" value="1"/>
</dbReference>
<dbReference type="GO" id="GO:0005774">
    <property type="term" value="C:vacuolar membrane"/>
    <property type="evidence" value="ECO:0007669"/>
    <property type="project" value="UniProtKB-ARBA"/>
</dbReference>
<dbReference type="SUPFAM" id="SSF51011">
    <property type="entry name" value="Glycosyl hydrolase domain"/>
    <property type="match status" value="1"/>
</dbReference>
<dbReference type="EMBL" id="UXUI01007847">
    <property type="protein sequence ID" value="VDD89654.1"/>
    <property type="molecule type" value="Genomic_DNA"/>
</dbReference>
<sequence length="519" mass="59167">MFAGKAAAGLIIGFNLHIFLFAAAATNECVKKLYNNKRALILCVCNATYCDTVEPVGSLERYEAAVYTTSRSGRRLQRRTDVFVDEEKLKEDSAGINFKSLPPDALNNLLKSYYGQDGIQYSLGRIPIASCDFSTHEYSYDDTPGDFELKNFKLAKEDIAFKIPFIRKALNLTNNDLRLFASPWSAPGWMKTNGEMRGGGSLINDPAHRYHIAWAKYYIRFLEEYAKNGINFWGLTVQNEPSSGALPDYKWQTMFFSSETEREFVRDYLGQALKNSSVGKDIALMILDDNRYWLPVWPDHVLRDRKAANYVSGIAVHWYSNYPIFSPSRLSETHENHPDKFILSTEASFSCFFRVQIVCTACNGNLFWEQGPKPGSWTRAENYAKDIIENLENWVVGWTDWNLALDLQGGPNWVKNFVDSPILVNASGSEFYKQPMFYIMGHFSKFLRPGYVRIGIQLPNNLKGVVFASQSQQRVLVLQNLSNFPVKNLIIQDATMISKTMTVELEPRSITTIIWSKTR</sequence>
<protein>
    <recommendedName>
        <fullName evidence="5 12">Glucosylceramidase</fullName>
        <ecNumber evidence="5 12">3.2.1.45</ecNumber>
    </recommendedName>
</protein>
<evidence type="ECO:0000256" key="1">
    <source>
        <dbReference type="ARBA" id="ARBA00001013"/>
    </source>
</evidence>
<dbReference type="OrthoDB" id="2160638at2759"/>
<dbReference type="EC" id="3.2.1.45" evidence="5 12"/>
<keyword evidence="12" id="KW-0326">Glycosidase</keyword>
<dbReference type="AlphaFoldDB" id="A0A0N4V3Q4"/>
<dbReference type="GO" id="GO:0004348">
    <property type="term" value="F:glucosylceramidase activity"/>
    <property type="evidence" value="ECO:0007669"/>
    <property type="project" value="UniProtKB-EC"/>
</dbReference>
<dbReference type="WBParaSite" id="EVEC_0000469701-mRNA-1">
    <property type="protein sequence ID" value="EVEC_0000469701-mRNA-1"/>
    <property type="gene ID" value="EVEC_0000469701"/>
</dbReference>
<keyword evidence="9 12" id="KW-0443">Lipid metabolism</keyword>
<evidence type="ECO:0000256" key="10">
    <source>
        <dbReference type="ARBA" id="ARBA00050474"/>
    </source>
</evidence>
<dbReference type="STRING" id="51028.A0A0N4V3Q4"/>
<dbReference type="InterPro" id="IPR017853">
    <property type="entry name" value="GH"/>
</dbReference>
<evidence type="ECO:0000256" key="13">
    <source>
        <dbReference type="SAM" id="SignalP"/>
    </source>
</evidence>
<evidence type="ECO:0000259" key="14">
    <source>
        <dbReference type="Pfam" id="PF02055"/>
    </source>
</evidence>
<comment type="catalytic activity">
    <reaction evidence="11">
        <text>an N-acyl-1-beta-D-glucosyl-15-methylhexadecasphing-4-enine + H2O = an N-acyl-15-methylhexadecasphing-4-enine + D-glucose</text>
        <dbReference type="Rhea" id="RHEA:34755"/>
        <dbReference type="ChEBI" id="CHEBI:4167"/>
        <dbReference type="ChEBI" id="CHEBI:15377"/>
        <dbReference type="ChEBI" id="CHEBI:70815"/>
        <dbReference type="ChEBI" id="CHEBI:70846"/>
    </reaction>
    <physiologicalReaction direction="left-to-right" evidence="11">
        <dbReference type="Rhea" id="RHEA:34756"/>
    </physiologicalReaction>
</comment>
<dbReference type="GO" id="GO:0008202">
    <property type="term" value="P:steroid metabolic process"/>
    <property type="evidence" value="ECO:0007669"/>
    <property type="project" value="UniProtKB-ARBA"/>
</dbReference>